<proteinExistence type="inferred from homology"/>
<evidence type="ECO:0000256" key="2">
    <source>
        <dbReference type="ARBA" id="ARBA00022679"/>
    </source>
</evidence>
<keyword evidence="3 5" id="KW-0418">Kinase</keyword>
<comment type="similarity">
    <text evidence="1">Belongs to the carbohydrate kinase PfkB family.</text>
</comment>
<gene>
    <name evidence="5" type="ORF">BO222_02100</name>
</gene>
<feature type="domain" description="Carbohydrate kinase PfkB" evidence="4">
    <location>
        <begin position="4"/>
        <end position="321"/>
    </location>
</feature>
<name>A0A1U7NIE3_9FIRM</name>
<dbReference type="GO" id="GO:0016301">
    <property type="term" value="F:kinase activity"/>
    <property type="evidence" value="ECO:0007669"/>
    <property type="project" value="UniProtKB-KW"/>
</dbReference>
<dbReference type="GeneID" id="82202028"/>
<dbReference type="RefSeq" id="WP_075817949.1">
    <property type="nucleotide sequence ID" value="NZ_CAPNHH010000103.1"/>
</dbReference>
<dbReference type="InterPro" id="IPR052700">
    <property type="entry name" value="Carb_kinase_PfkB-like"/>
</dbReference>
<dbReference type="InterPro" id="IPR011611">
    <property type="entry name" value="PfkB_dom"/>
</dbReference>
<dbReference type="OrthoDB" id="9813569at2"/>
<evidence type="ECO:0000313" key="6">
    <source>
        <dbReference type="Proteomes" id="UP000186341"/>
    </source>
</evidence>
<comment type="caution">
    <text evidence="5">The sequence shown here is derived from an EMBL/GenBank/DDBJ whole genome shotgun (WGS) entry which is preliminary data.</text>
</comment>
<protein>
    <submittedName>
        <fullName evidence="5">2-dehydro-3-deoxygluconokinase</fullName>
    </submittedName>
</protein>
<keyword evidence="2" id="KW-0808">Transferase</keyword>
<reference evidence="5 6" key="1">
    <citation type="submission" date="2016-11" db="EMBL/GenBank/DDBJ databases">
        <title>Description of two novel members of the family Erysipelotrichaceae: Ileibacterium lipovorans gen. nov., sp. nov. and Dubosiella newyorkensis, gen. nov., sp. nov.</title>
        <authorList>
            <person name="Cox L.M."/>
            <person name="Sohn J."/>
            <person name="Tyrrell K.L."/>
            <person name="Citron D.M."/>
            <person name="Lawson P.A."/>
            <person name="Patel N.B."/>
            <person name="Iizumi T."/>
            <person name="Perez-Perez G.I."/>
            <person name="Goldstein E.J."/>
            <person name="Blaser M.J."/>
        </authorList>
    </citation>
    <scope>NUCLEOTIDE SEQUENCE [LARGE SCALE GENOMIC DNA]</scope>
    <source>
        <strain evidence="5 6">NYU-BL-A3</strain>
    </source>
</reference>
<dbReference type="PANTHER" id="PTHR43320">
    <property type="entry name" value="SUGAR KINASE"/>
    <property type="match status" value="1"/>
</dbReference>
<evidence type="ECO:0000256" key="1">
    <source>
        <dbReference type="ARBA" id="ARBA00010688"/>
    </source>
</evidence>
<dbReference type="AlphaFoldDB" id="A0A1U7NIE3"/>
<organism evidence="5 6">
    <name type="scientific">Ileibacterium valens</name>
    <dbReference type="NCBI Taxonomy" id="1862668"/>
    <lineage>
        <taxon>Bacteria</taxon>
        <taxon>Bacillati</taxon>
        <taxon>Bacillota</taxon>
        <taxon>Erysipelotrichia</taxon>
        <taxon>Erysipelotrichales</taxon>
        <taxon>Erysipelotrichaceae</taxon>
        <taxon>Ileibacterium</taxon>
    </lineage>
</organism>
<keyword evidence="6" id="KW-1185">Reference proteome</keyword>
<dbReference type="Proteomes" id="UP000186341">
    <property type="component" value="Unassembled WGS sequence"/>
</dbReference>
<evidence type="ECO:0000313" key="5">
    <source>
        <dbReference type="EMBL" id="OLU42122.1"/>
    </source>
</evidence>
<dbReference type="CDD" id="cd01166">
    <property type="entry name" value="KdgK"/>
    <property type="match status" value="1"/>
</dbReference>
<dbReference type="PANTHER" id="PTHR43320:SF2">
    <property type="entry name" value="2-DEHYDRO-3-DEOXYGLUCONOKINASE_2-DEHYDRO-3-DEOXYGALACTONOKINASE"/>
    <property type="match status" value="1"/>
</dbReference>
<sequence>MAKDKVVTFGELMLRLAPEGYMRFVQADKLGATYGGGEANVAVSLANYGHDAHFVSKLPKHEIGQAAVNSLRKYGVNTEDIVRGGDRVGIYFLEKGASQRPSKVIYDRANSAIANSTRDEYNWKEILKDAKWFHTTGITPALNDEVAAITLDALKAARELGVPTSMDLNYRNKLWSKEKAGKVMDELCQYVNVVIANEEDAKDVFGIEADNTDIHGGKIDREGYKEVAKKLKDRFGFDKVAITLRESINANRNLWSAMLYDGDDYHFSKKYDMNIVDRVGGGDSFGGGLIHALLKGMNSQEAIEFAVAASALKHTIEGDYNLVSEDEVLKLAGGDGSGRVQR</sequence>
<evidence type="ECO:0000256" key="3">
    <source>
        <dbReference type="ARBA" id="ARBA00022777"/>
    </source>
</evidence>
<dbReference type="EMBL" id="MPJW01000066">
    <property type="protein sequence ID" value="OLU42122.1"/>
    <property type="molecule type" value="Genomic_DNA"/>
</dbReference>
<dbReference type="InterPro" id="IPR029056">
    <property type="entry name" value="Ribokinase-like"/>
</dbReference>
<accession>A0A1U7NIE3</accession>
<evidence type="ECO:0000259" key="4">
    <source>
        <dbReference type="Pfam" id="PF00294"/>
    </source>
</evidence>
<dbReference type="Pfam" id="PF00294">
    <property type="entry name" value="PfkB"/>
    <property type="match status" value="1"/>
</dbReference>
<dbReference type="Gene3D" id="3.40.1190.20">
    <property type="match status" value="1"/>
</dbReference>
<dbReference type="SUPFAM" id="SSF53613">
    <property type="entry name" value="Ribokinase-like"/>
    <property type="match status" value="1"/>
</dbReference>